<keyword evidence="1" id="KW-0813">Transport</keyword>
<keyword evidence="5 6" id="KW-0408">Iron</keyword>
<dbReference type="InterPro" id="IPR036909">
    <property type="entry name" value="Cyt_c-like_dom_sf"/>
</dbReference>
<evidence type="ECO:0000256" key="5">
    <source>
        <dbReference type="ARBA" id="ARBA00023004"/>
    </source>
</evidence>
<evidence type="ECO:0000256" key="1">
    <source>
        <dbReference type="ARBA" id="ARBA00022448"/>
    </source>
</evidence>
<dbReference type="InterPro" id="IPR009056">
    <property type="entry name" value="Cyt_c-like_dom"/>
</dbReference>
<feature type="chain" id="PRO_5026289086" description="Cytochrome c domain-containing protein" evidence="7">
    <location>
        <begin position="21"/>
        <end position="241"/>
    </location>
</feature>
<dbReference type="Proteomes" id="UP000502260">
    <property type="component" value="Chromosome"/>
</dbReference>
<dbReference type="PROSITE" id="PS51007">
    <property type="entry name" value="CYTC"/>
    <property type="match status" value="1"/>
</dbReference>
<keyword evidence="3 6" id="KW-0479">Metal-binding</keyword>
<name>A0A6F8V8U2_9PROT</name>
<dbReference type="GO" id="GO:0009055">
    <property type="term" value="F:electron transfer activity"/>
    <property type="evidence" value="ECO:0007669"/>
    <property type="project" value="InterPro"/>
</dbReference>
<evidence type="ECO:0000256" key="2">
    <source>
        <dbReference type="ARBA" id="ARBA00022617"/>
    </source>
</evidence>
<protein>
    <recommendedName>
        <fullName evidence="8">Cytochrome c domain-containing protein</fullName>
    </recommendedName>
</protein>
<keyword evidence="7" id="KW-0732">Signal</keyword>
<evidence type="ECO:0000259" key="8">
    <source>
        <dbReference type="PROSITE" id="PS51007"/>
    </source>
</evidence>
<dbReference type="AlphaFoldDB" id="A0A6F8V8U2"/>
<evidence type="ECO:0000256" key="3">
    <source>
        <dbReference type="ARBA" id="ARBA00022723"/>
    </source>
</evidence>
<evidence type="ECO:0000313" key="10">
    <source>
        <dbReference type="Proteomes" id="UP000502260"/>
    </source>
</evidence>
<evidence type="ECO:0000256" key="4">
    <source>
        <dbReference type="ARBA" id="ARBA00022982"/>
    </source>
</evidence>
<dbReference type="RefSeq" id="WP_173061641.1">
    <property type="nucleotide sequence ID" value="NZ_AP022853.1"/>
</dbReference>
<sequence>MKLNLALALVLALTSTWALADVPVPTKAGIESKGYVWNDASETEKIEALKLKGDVKRGREIFEVCSACHLSSGAGKPDGSIPQLAGQHASVIIKQIADIRAGLRDNPPMFPFAITLSDAQELADVAAYIQTLCIPPEHGTSAGGAALLARGKALYMKECTTCHGANGQGDAAKFYPVLAGQHYSYLLRQVTAIRDGKRRNADPAMVAVVKKYSDQDLDAVVEYMASLTMPGSMCKPSGIKQ</sequence>
<dbReference type="SUPFAM" id="SSF46626">
    <property type="entry name" value="Cytochrome c"/>
    <property type="match status" value="2"/>
</dbReference>
<dbReference type="Gene3D" id="1.10.760.10">
    <property type="entry name" value="Cytochrome c-like domain"/>
    <property type="match status" value="2"/>
</dbReference>
<dbReference type="PANTHER" id="PTHR33751">
    <property type="entry name" value="CBB3-TYPE CYTOCHROME C OXIDASE SUBUNIT FIXP"/>
    <property type="match status" value="1"/>
</dbReference>
<dbReference type="EMBL" id="AP022853">
    <property type="protein sequence ID" value="BCB26253.1"/>
    <property type="molecule type" value="Genomic_DNA"/>
</dbReference>
<reference evidence="10" key="1">
    <citation type="submission" date="2020-03" db="EMBL/GenBank/DDBJ databases">
        <title>Complete genome sequence of sulfur-oxidizing bacterium skT11.</title>
        <authorList>
            <person name="Kanda M."/>
            <person name="Kojima H."/>
            <person name="Fukui M."/>
        </authorList>
    </citation>
    <scope>NUCLEOTIDE SEQUENCE [LARGE SCALE GENOMIC DNA]</scope>
    <source>
        <strain evidence="10">skT11</strain>
    </source>
</reference>
<dbReference type="InterPro" id="IPR050597">
    <property type="entry name" value="Cytochrome_c_Oxidase_Subunit"/>
</dbReference>
<dbReference type="PANTHER" id="PTHR33751:SF9">
    <property type="entry name" value="CYTOCHROME C4"/>
    <property type="match status" value="1"/>
</dbReference>
<feature type="signal peptide" evidence="7">
    <location>
        <begin position="1"/>
        <end position="20"/>
    </location>
</feature>
<keyword evidence="4" id="KW-0249">Electron transport</keyword>
<evidence type="ECO:0000256" key="7">
    <source>
        <dbReference type="SAM" id="SignalP"/>
    </source>
</evidence>
<keyword evidence="2 6" id="KW-0349">Heme</keyword>
<evidence type="ECO:0000313" key="9">
    <source>
        <dbReference type="EMBL" id="BCB26253.1"/>
    </source>
</evidence>
<proteinExistence type="predicted"/>
<gene>
    <name evidence="9" type="ORF">SKTS_11390</name>
</gene>
<organism evidence="9 10">
    <name type="scientific">Sulfurimicrobium lacus</name>
    <dbReference type="NCBI Taxonomy" id="2715678"/>
    <lineage>
        <taxon>Bacteria</taxon>
        <taxon>Pseudomonadati</taxon>
        <taxon>Pseudomonadota</taxon>
        <taxon>Betaproteobacteria</taxon>
        <taxon>Nitrosomonadales</taxon>
        <taxon>Sulfuricellaceae</taxon>
        <taxon>Sulfurimicrobium</taxon>
    </lineage>
</organism>
<feature type="domain" description="Cytochrome c" evidence="8">
    <location>
        <begin position="53"/>
        <end position="228"/>
    </location>
</feature>
<evidence type="ECO:0000256" key="6">
    <source>
        <dbReference type="PROSITE-ProRule" id="PRU00433"/>
    </source>
</evidence>
<dbReference type="GO" id="GO:0020037">
    <property type="term" value="F:heme binding"/>
    <property type="evidence" value="ECO:0007669"/>
    <property type="project" value="InterPro"/>
</dbReference>
<dbReference type="GO" id="GO:0046872">
    <property type="term" value="F:metal ion binding"/>
    <property type="evidence" value="ECO:0007669"/>
    <property type="project" value="UniProtKB-KW"/>
</dbReference>
<dbReference type="Pfam" id="PF00034">
    <property type="entry name" value="Cytochrom_C"/>
    <property type="match status" value="2"/>
</dbReference>
<keyword evidence="10" id="KW-1185">Reference proteome</keyword>
<dbReference type="KEGG" id="slac:SKTS_11390"/>
<accession>A0A6F8V8U2</accession>